<dbReference type="AlphaFoldDB" id="A0A0A9DDC1"/>
<reference evidence="1" key="1">
    <citation type="submission" date="2014-09" db="EMBL/GenBank/DDBJ databases">
        <authorList>
            <person name="Magalhaes I.L.F."/>
            <person name="Oliveira U."/>
            <person name="Santos F.R."/>
            <person name="Vidigal T.H.D.A."/>
            <person name="Brescovit A.D."/>
            <person name="Santos A.J."/>
        </authorList>
    </citation>
    <scope>NUCLEOTIDE SEQUENCE</scope>
    <source>
        <tissue evidence="1">Shoot tissue taken approximately 20 cm above the soil surface</tissue>
    </source>
</reference>
<name>A0A0A9DDC1_ARUDO</name>
<protein>
    <submittedName>
        <fullName evidence="1">Uncharacterized protein</fullName>
    </submittedName>
</protein>
<organism evidence="1">
    <name type="scientific">Arundo donax</name>
    <name type="common">Giant reed</name>
    <name type="synonym">Donax arundinaceus</name>
    <dbReference type="NCBI Taxonomy" id="35708"/>
    <lineage>
        <taxon>Eukaryota</taxon>
        <taxon>Viridiplantae</taxon>
        <taxon>Streptophyta</taxon>
        <taxon>Embryophyta</taxon>
        <taxon>Tracheophyta</taxon>
        <taxon>Spermatophyta</taxon>
        <taxon>Magnoliopsida</taxon>
        <taxon>Liliopsida</taxon>
        <taxon>Poales</taxon>
        <taxon>Poaceae</taxon>
        <taxon>PACMAD clade</taxon>
        <taxon>Arundinoideae</taxon>
        <taxon>Arundineae</taxon>
        <taxon>Arundo</taxon>
    </lineage>
</organism>
<dbReference type="EMBL" id="GBRH01214290">
    <property type="protein sequence ID" value="JAD83605.1"/>
    <property type="molecule type" value="Transcribed_RNA"/>
</dbReference>
<accession>A0A0A9DDC1</accession>
<reference evidence="1" key="2">
    <citation type="journal article" date="2015" name="Data Brief">
        <title>Shoot transcriptome of the giant reed, Arundo donax.</title>
        <authorList>
            <person name="Barrero R.A."/>
            <person name="Guerrero F.D."/>
            <person name="Moolhuijzen P."/>
            <person name="Goolsby J.A."/>
            <person name="Tidwell J."/>
            <person name="Bellgard S.E."/>
            <person name="Bellgard M.I."/>
        </authorList>
    </citation>
    <scope>NUCLEOTIDE SEQUENCE</scope>
    <source>
        <tissue evidence="1">Shoot tissue taken approximately 20 cm above the soil surface</tissue>
    </source>
</reference>
<proteinExistence type="predicted"/>
<sequence length="68" mass="7627">MQQDLMKSNSGRRAELLHHYSRLQAIAIPIFQSSTTHSWTCYTHTRISAPKTKGTATSVEHMGVSILN</sequence>
<evidence type="ECO:0000313" key="1">
    <source>
        <dbReference type="EMBL" id="JAD83605.1"/>
    </source>
</evidence>